<dbReference type="EMBL" id="FNZX01000005">
    <property type="protein sequence ID" value="SEK45651.1"/>
    <property type="molecule type" value="Genomic_DNA"/>
</dbReference>
<evidence type="ECO:0000256" key="2">
    <source>
        <dbReference type="ARBA" id="ARBA00022679"/>
    </source>
</evidence>
<accession>A0A1H7H5T1</accession>
<evidence type="ECO:0000313" key="3">
    <source>
        <dbReference type="EMBL" id="SEK45651.1"/>
    </source>
</evidence>
<dbReference type="InterPro" id="IPR002516">
    <property type="entry name" value="Glyco_trans_11"/>
</dbReference>
<dbReference type="PANTHER" id="PTHR11927">
    <property type="entry name" value="GALACTOSIDE 2-L-FUCOSYLTRANSFERASE"/>
    <property type="match status" value="1"/>
</dbReference>
<dbReference type="Proteomes" id="UP000182321">
    <property type="component" value="Unassembled WGS sequence"/>
</dbReference>
<evidence type="ECO:0000256" key="1">
    <source>
        <dbReference type="ARBA" id="ARBA00022676"/>
    </source>
</evidence>
<dbReference type="PANTHER" id="PTHR11927:SF9">
    <property type="entry name" value="L-FUCOSYLTRANSFERASE"/>
    <property type="match status" value="1"/>
</dbReference>
<keyword evidence="4" id="KW-1185">Reference proteome</keyword>
<evidence type="ECO:0000313" key="4">
    <source>
        <dbReference type="Proteomes" id="UP000182321"/>
    </source>
</evidence>
<dbReference type="GO" id="GO:0016020">
    <property type="term" value="C:membrane"/>
    <property type="evidence" value="ECO:0007669"/>
    <property type="project" value="InterPro"/>
</dbReference>
<dbReference type="GO" id="GO:0008107">
    <property type="term" value="F:galactoside 2-alpha-L-fucosyltransferase activity"/>
    <property type="evidence" value="ECO:0007669"/>
    <property type="project" value="InterPro"/>
</dbReference>
<protein>
    <submittedName>
        <fullName evidence="3">Glycosyl transferase family 11</fullName>
    </submittedName>
</protein>
<organism evidence="3 4">
    <name type="scientific">Pseudobutyrivibrio ruminis</name>
    <dbReference type="NCBI Taxonomy" id="46206"/>
    <lineage>
        <taxon>Bacteria</taxon>
        <taxon>Bacillati</taxon>
        <taxon>Bacillota</taxon>
        <taxon>Clostridia</taxon>
        <taxon>Lachnospirales</taxon>
        <taxon>Lachnospiraceae</taxon>
        <taxon>Pseudobutyrivibrio</taxon>
    </lineage>
</organism>
<dbReference type="Gene3D" id="3.40.50.11350">
    <property type="match status" value="1"/>
</dbReference>
<keyword evidence="1" id="KW-0328">Glycosyltransferase</keyword>
<sequence>MTRRYGENRDDMIKIKYAGGLGNQMFQYAFAKMLKQNNKEIIIDSTSYKNDGLRDLELNIFKNIDKELIKDSSLMKKILFKLLYGNNIVQENESQYRIMQSRFFEIDNVSIVGYFQSAQYFENIRDYLLNDFCFEENDLGLLKLINEVEKEESVAIHVRRGDYLKFPEIYGNICTIDYYSKAIEYIRERHNDIKLYIFSDDIEWTKKQKVFEGAVFVESNKYTEPKAWMDMCLMSHCKHNIIANSSYSWWASYLNKNNQKIIVMPKRWDSYGEANGLVYKNCVIL</sequence>
<dbReference type="Pfam" id="PF01531">
    <property type="entry name" value="Glyco_transf_11"/>
    <property type="match status" value="1"/>
</dbReference>
<dbReference type="GO" id="GO:0005975">
    <property type="term" value="P:carbohydrate metabolic process"/>
    <property type="evidence" value="ECO:0007669"/>
    <property type="project" value="InterPro"/>
</dbReference>
<keyword evidence="2 3" id="KW-0808">Transferase</keyword>
<proteinExistence type="predicted"/>
<gene>
    <name evidence="3" type="ORF">SAMN02910377_00934</name>
</gene>
<name>A0A1H7H5T1_9FIRM</name>
<reference evidence="4" key="1">
    <citation type="submission" date="2016-10" db="EMBL/GenBank/DDBJ databases">
        <authorList>
            <person name="Varghese N."/>
        </authorList>
    </citation>
    <scope>NUCLEOTIDE SEQUENCE [LARGE SCALE GENOMIC DNA]</scope>
    <source>
        <strain evidence="4">ACV-9</strain>
    </source>
</reference>
<dbReference type="CDD" id="cd11301">
    <property type="entry name" value="Fut1_Fut2_like"/>
    <property type="match status" value="1"/>
</dbReference>
<dbReference type="AlphaFoldDB" id="A0A1H7H5T1"/>
<dbReference type="RefSeq" id="WP_074789745.1">
    <property type="nucleotide sequence ID" value="NZ_FNZX01000005.1"/>
</dbReference>